<dbReference type="OrthoDB" id="3014at10239"/>
<keyword evidence="2" id="KW-0732">Signal</keyword>
<dbReference type="SUPFAM" id="SSF141072">
    <property type="entry name" value="CalX-like"/>
    <property type="match status" value="1"/>
</dbReference>
<gene>
    <name evidence="7" type="primary">dpo</name>
    <name evidence="7" type="ORF">PEp14_00016</name>
</gene>
<dbReference type="InterPro" id="IPR003644">
    <property type="entry name" value="Calx_beta"/>
</dbReference>
<dbReference type="KEGG" id="vg:11605325"/>
<dbReference type="Proteomes" id="UP000007323">
    <property type="component" value="Segment"/>
</dbReference>
<dbReference type="GO" id="GO:0051701">
    <property type="term" value="P:biological process involved in interaction with host"/>
    <property type="evidence" value="ECO:0007669"/>
    <property type="project" value="UniProtKB-ARBA"/>
</dbReference>
<feature type="domain" description="Calx-beta" evidence="6">
    <location>
        <begin position="10"/>
        <end position="82"/>
    </location>
</feature>
<dbReference type="InterPro" id="IPR038081">
    <property type="entry name" value="CalX-like_sf"/>
</dbReference>
<dbReference type="GeneID" id="11605325"/>
<evidence type="ECO:0000256" key="3">
    <source>
        <dbReference type="ARBA" id="ARBA00022737"/>
    </source>
</evidence>
<evidence type="ECO:0000313" key="8">
    <source>
        <dbReference type="Proteomes" id="UP000007323"/>
    </source>
</evidence>
<evidence type="ECO:0000256" key="5">
    <source>
        <dbReference type="ARBA" id="ARBA00022844"/>
    </source>
</evidence>
<evidence type="ECO:0000313" key="7">
    <source>
        <dbReference type="EMBL" id="AEY69605.1"/>
    </source>
</evidence>
<keyword evidence="8" id="KW-1185">Reference proteome</keyword>
<dbReference type="GO" id="GO:0044423">
    <property type="term" value="C:virion component"/>
    <property type="evidence" value="ECO:0007669"/>
    <property type="project" value="UniProtKB-KW"/>
</dbReference>
<dbReference type="GO" id="GO:0007154">
    <property type="term" value="P:cell communication"/>
    <property type="evidence" value="ECO:0007669"/>
    <property type="project" value="InterPro"/>
</dbReference>
<dbReference type="RefSeq" id="YP_005098420.1">
    <property type="nucleotide sequence ID" value="NC_016767.1"/>
</dbReference>
<comment type="subcellular location">
    <subcellularLocation>
        <location evidence="1">Virion</location>
    </subcellularLocation>
</comment>
<accession>H2DE46</accession>
<dbReference type="GO" id="GO:0016020">
    <property type="term" value="C:membrane"/>
    <property type="evidence" value="ECO:0007669"/>
    <property type="project" value="InterPro"/>
</dbReference>
<protein>
    <submittedName>
        <fullName evidence="7">EPS-depolymerase</fullName>
    </submittedName>
</protein>
<keyword evidence="4" id="KW-0106">Calcium</keyword>
<reference evidence="7 8" key="1">
    <citation type="submission" date="2011-08" db="EMBL/GenBank/DDBJ databases">
        <authorList>
            <person name="Kim I.-G."/>
            <person name="Rhim S.-L."/>
        </authorList>
    </citation>
    <scope>NUCLEOTIDE SEQUENCE [LARGE SCALE GENOMIC DNA]</scope>
</reference>
<name>H2DE46_9CAUD</name>
<dbReference type="InterPro" id="IPR012334">
    <property type="entry name" value="Pectin_lyas_fold"/>
</dbReference>
<keyword evidence="3" id="KW-0677">Repeat</keyword>
<organism evidence="7 8">
    <name type="scientific">Erwinia phage PEp14</name>
    <dbReference type="NCBI Taxonomy" id="1131315"/>
    <lineage>
        <taxon>Viruses</taxon>
        <taxon>Duplodnaviria</taxon>
        <taxon>Heunggongvirae</taxon>
        <taxon>Uroviricota</taxon>
        <taxon>Caudoviricetes</taxon>
        <taxon>Pavtokvirus</taxon>
        <taxon>Pavtokvirus PEp14</taxon>
    </lineage>
</organism>
<proteinExistence type="predicted"/>
<dbReference type="SUPFAM" id="SSF51126">
    <property type="entry name" value="Pectin lyase-like"/>
    <property type="match status" value="1"/>
</dbReference>
<dbReference type="Pfam" id="PF03160">
    <property type="entry name" value="Calx-beta"/>
    <property type="match status" value="1"/>
</dbReference>
<dbReference type="Gene3D" id="2.160.20.10">
    <property type="entry name" value="Single-stranded right-handed beta-helix, Pectin lyase-like"/>
    <property type="match status" value="1"/>
</dbReference>
<evidence type="ECO:0000256" key="2">
    <source>
        <dbReference type="ARBA" id="ARBA00022729"/>
    </source>
</evidence>
<dbReference type="EMBL" id="JN585957">
    <property type="protein sequence ID" value="AEY69605.1"/>
    <property type="molecule type" value="Genomic_DNA"/>
</dbReference>
<keyword evidence="5" id="KW-0946">Virion</keyword>
<evidence type="ECO:0000259" key="6">
    <source>
        <dbReference type="Pfam" id="PF03160"/>
    </source>
</evidence>
<dbReference type="InterPro" id="IPR011050">
    <property type="entry name" value="Pectin_lyase_fold/virulence"/>
</dbReference>
<dbReference type="Gene3D" id="2.60.40.2030">
    <property type="match status" value="1"/>
</dbReference>
<sequence length="928" mass="100181">MAKSLVGATTALFVVRLSTPVTEKVTVAWQTEDGTGHAGIDYEAAAGTVEFAPGETEKGIEVVVLGREDGSTGNGLTFYVRLRPPVNAVLLDELNECRITVETDEGVVTTSVVVATGPKGKKGDPGLSAYELAKVQGYEGSLTDWLGGAGVQAVVMASQAAAQAKEQLNRAFRFEPGNKVPELPPIEQMEGKIVVVRNGAPVGMQASNDTALGLAVNLGKNDGSSMVGHTDKADGKAKTVGATLDRLVDEDAAQKKTAQDRQDALNSAMGFSQIGQVPSWAALATVVPTKADQQVILRGWNAGSTHGGGIFKAVAGAATSDGGTVCPVNGNWYWKRVQEDALLTIYDFGARVDGVTDDMPAIKAMYEATRKNAVANPVGVRLPAGPVGVSGTMDLSGSTEQSIFRLKGPDVEFGVVPVTKIIPLDKTSTVPLFQLNARRMEVSGLHIDTTTDNVKPFLKNVCPRGEYVRVKCVRVNNSAGLTFDLVDTIDTKFEQVYAYSISGGFLRTSWSNLDPGGWNHPTAIEISNANFSSSKKVEPIRAIRAGQSIMRNVWFSNNEYTFDISQGGWLFDTVIMENSTYPAKIKYAKIFKTNCRFEQGATLDENGTDFDPSWDQGKPLPTWVTNAMDQGGVDLRITGSRFDCGVSTQFDFSETILTNTTSAEKWVEVGKVILQDRGRTCRMSLLGTSGWNSAAGEMKVPAGTGFGGGRSDIFIECKVPDSQDTGVIEVHWHGEGASPIQDVKYTRSWQTVTIYVKMAAYCLSAALFIESNGLSRAQTGKPFYTQLTNVDVADIGAVPGIKQASARWSVNRGVYNDNGFGMDLDTGDLLLYTKLKMSKGAADFIPIMLNGERFYIQATDKFANRVPYYTFDQLPSPSDYVYCQVLCSDTAKSPSMQMLYSNGYRWIYQAYPTETVTKIADGSPIINR</sequence>
<evidence type="ECO:0000256" key="4">
    <source>
        <dbReference type="ARBA" id="ARBA00022837"/>
    </source>
</evidence>
<evidence type="ECO:0000256" key="1">
    <source>
        <dbReference type="ARBA" id="ARBA00004328"/>
    </source>
</evidence>
<dbReference type="GO" id="GO:0019058">
    <property type="term" value="P:viral life cycle"/>
    <property type="evidence" value="ECO:0007669"/>
    <property type="project" value="UniProtKB-ARBA"/>
</dbReference>